<dbReference type="Proteomes" id="UP000535491">
    <property type="component" value="Unassembled WGS sequence"/>
</dbReference>
<accession>A0A7W1WQV6</accession>
<dbReference type="AlphaFoldDB" id="A0A7W1WQV6"/>
<proteinExistence type="predicted"/>
<dbReference type="EMBL" id="JACEIQ010000007">
    <property type="protein sequence ID" value="MBA4494409.1"/>
    <property type="molecule type" value="Genomic_DNA"/>
</dbReference>
<organism evidence="1 2">
    <name type="scientific">Paenactinomyces guangxiensis</name>
    <dbReference type="NCBI Taxonomy" id="1490290"/>
    <lineage>
        <taxon>Bacteria</taxon>
        <taxon>Bacillati</taxon>
        <taxon>Bacillota</taxon>
        <taxon>Bacilli</taxon>
        <taxon>Bacillales</taxon>
        <taxon>Thermoactinomycetaceae</taxon>
        <taxon>Paenactinomyces</taxon>
    </lineage>
</organism>
<evidence type="ECO:0000313" key="1">
    <source>
        <dbReference type="EMBL" id="MBA4494409.1"/>
    </source>
</evidence>
<sequence>MAKEQLMTSNINCKNRSSEWQQQTWLFRESKNQTGSLHDDENGGINLYRQIIAREVG</sequence>
<evidence type="ECO:0000313" key="2">
    <source>
        <dbReference type="Proteomes" id="UP000535491"/>
    </source>
</evidence>
<dbReference type="RefSeq" id="WP_181751653.1">
    <property type="nucleotide sequence ID" value="NZ_JACEIQ010000007.1"/>
</dbReference>
<comment type="caution">
    <text evidence="1">The sequence shown here is derived from an EMBL/GenBank/DDBJ whole genome shotgun (WGS) entry which is preliminary data.</text>
</comment>
<keyword evidence="2" id="KW-1185">Reference proteome</keyword>
<gene>
    <name evidence="1" type="ORF">H1191_08835</name>
</gene>
<protein>
    <submittedName>
        <fullName evidence="1">Uncharacterized protein</fullName>
    </submittedName>
</protein>
<reference evidence="1 2" key="1">
    <citation type="submission" date="2020-07" db="EMBL/GenBank/DDBJ databases">
        <authorList>
            <person name="Feng H."/>
        </authorList>
    </citation>
    <scope>NUCLEOTIDE SEQUENCE [LARGE SCALE GENOMIC DNA]</scope>
    <source>
        <strain evidence="2">s-10</strain>
    </source>
</reference>
<name>A0A7W1WQV6_9BACL</name>